<comment type="caution">
    <text evidence="1">The sequence shown here is derived from an EMBL/GenBank/DDBJ whole genome shotgun (WGS) entry which is preliminary data.</text>
</comment>
<organism evidence="1 2">
    <name type="scientific">Scutellospora calospora</name>
    <dbReference type="NCBI Taxonomy" id="85575"/>
    <lineage>
        <taxon>Eukaryota</taxon>
        <taxon>Fungi</taxon>
        <taxon>Fungi incertae sedis</taxon>
        <taxon>Mucoromycota</taxon>
        <taxon>Glomeromycotina</taxon>
        <taxon>Glomeromycetes</taxon>
        <taxon>Diversisporales</taxon>
        <taxon>Gigasporaceae</taxon>
        <taxon>Scutellospora</taxon>
    </lineage>
</organism>
<accession>A0ACA9MA99</accession>
<reference evidence="1" key="1">
    <citation type="submission" date="2021-06" db="EMBL/GenBank/DDBJ databases">
        <authorList>
            <person name="Kallberg Y."/>
            <person name="Tangrot J."/>
            <person name="Rosling A."/>
        </authorList>
    </citation>
    <scope>NUCLEOTIDE SEQUENCE</scope>
    <source>
        <strain evidence="1">AU212A</strain>
    </source>
</reference>
<proteinExistence type="predicted"/>
<dbReference type="Proteomes" id="UP000789860">
    <property type="component" value="Unassembled WGS sequence"/>
</dbReference>
<protein>
    <submittedName>
        <fullName evidence="1">1096_t:CDS:1</fullName>
    </submittedName>
</protein>
<evidence type="ECO:0000313" key="2">
    <source>
        <dbReference type="Proteomes" id="UP000789860"/>
    </source>
</evidence>
<keyword evidence="2" id="KW-1185">Reference proteome</keyword>
<name>A0ACA9MA99_9GLOM</name>
<feature type="non-terminal residue" evidence="1">
    <location>
        <position position="125"/>
    </location>
</feature>
<dbReference type="EMBL" id="CAJVPM010009708">
    <property type="protein sequence ID" value="CAG8566455.1"/>
    <property type="molecule type" value="Genomic_DNA"/>
</dbReference>
<sequence length="125" mass="14396">MNLSNNDLIKKCLEEVHIKFYEFSHFKNVKFIVEGGYGNVYRATLKNNEITVALKSFKNNVDIKELKLHCRVDVHSNITRLLGATKNEKDDMEQHQLASLLLDIKDGVRESPIEGTPQAYIKIYT</sequence>
<evidence type="ECO:0000313" key="1">
    <source>
        <dbReference type="EMBL" id="CAG8566455.1"/>
    </source>
</evidence>
<gene>
    <name evidence="1" type="ORF">SCALOS_LOCUS5692</name>
</gene>